<protein>
    <submittedName>
        <fullName evidence="1">Uncharacterized protein</fullName>
    </submittedName>
</protein>
<sequence>MTRLVPRLMLQKRSSKKQQWFCARDVTPQKAQLVHLLLQRAASKRCVPEPRFSDTVFPYTRSLELWWSVPEQHHNQQFGWCSRPVGNVDATQIVNAALALAPVSFW</sequence>
<keyword evidence="2" id="KW-1185">Reference proteome</keyword>
<dbReference type="HOGENOM" id="CLU_2222752_0_0_1"/>
<dbReference type="RefSeq" id="XP_007674184.1">
    <property type="nucleotide sequence ID" value="XM_007675994.1"/>
</dbReference>
<reference evidence="1 2" key="1">
    <citation type="journal article" date="2012" name="PLoS Pathog.">
        <title>Diverse lifestyles and strategies of plant pathogenesis encoded in the genomes of eighteen Dothideomycetes fungi.</title>
        <authorList>
            <person name="Ohm R.A."/>
            <person name="Feau N."/>
            <person name="Henrissat B."/>
            <person name="Schoch C.L."/>
            <person name="Horwitz B.A."/>
            <person name="Barry K.W."/>
            <person name="Condon B.J."/>
            <person name="Copeland A.C."/>
            <person name="Dhillon B."/>
            <person name="Glaser F."/>
            <person name="Hesse C.N."/>
            <person name="Kosti I."/>
            <person name="LaButti K."/>
            <person name="Lindquist E.A."/>
            <person name="Lucas S."/>
            <person name="Salamov A.A."/>
            <person name="Bradshaw R.E."/>
            <person name="Ciuffetti L."/>
            <person name="Hamelin R.C."/>
            <person name="Kema G.H.J."/>
            <person name="Lawrence C."/>
            <person name="Scott J.A."/>
            <person name="Spatafora J.W."/>
            <person name="Turgeon B.G."/>
            <person name="de Wit P.J.G.M."/>
            <person name="Zhong S."/>
            <person name="Goodwin S.B."/>
            <person name="Grigoriev I.V."/>
        </authorList>
    </citation>
    <scope>NUCLEOTIDE SEQUENCE [LARGE SCALE GENOMIC DNA]</scope>
    <source>
        <strain evidence="1 2">UAMH 10762</strain>
    </source>
</reference>
<gene>
    <name evidence="1" type="ORF">BAUCODRAFT_395923</name>
</gene>
<accession>M2NJC2</accession>
<name>M2NJC2_BAUPA</name>
<dbReference type="GeneID" id="19113835"/>
<dbReference type="Proteomes" id="UP000011761">
    <property type="component" value="Unassembled WGS sequence"/>
</dbReference>
<dbReference type="KEGG" id="bcom:BAUCODRAFT_395923"/>
<evidence type="ECO:0000313" key="2">
    <source>
        <dbReference type="Proteomes" id="UP000011761"/>
    </source>
</evidence>
<organism evidence="1 2">
    <name type="scientific">Baudoinia panamericana (strain UAMH 10762)</name>
    <name type="common">Angels' share fungus</name>
    <name type="synonym">Baudoinia compniacensis (strain UAMH 10762)</name>
    <dbReference type="NCBI Taxonomy" id="717646"/>
    <lineage>
        <taxon>Eukaryota</taxon>
        <taxon>Fungi</taxon>
        <taxon>Dikarya</taxon>
        <taxon>Ascomycota</taxon>
        <taxon>Pezizomycotina</taxon>
        <taxon>Dothideomycetes</taxon>
        <taxon>Dothideomycetidae</taxon>
        <taxon>Mycosphaerellales</taxon>
        <taxon>Teratosphaeriaceae</taxon>
        <taxon>Baudoinia</taxon>
    </lineage>
</organism>
<dbReference type="EMBL" id="KB445552">
    <property type="protein sequence ID" value="EMC99240.1"/>
    <property type="molecule type" value="Genomic_DNA"/>
</dbReference>
<evidence type="ECO:0000313" key="1">
    <source>
        <dbReference type="EMBL" id="EMC99240.1"/>
    </source>
</evidence>
<dbReference type="AlphaFoldDB" id="M2NJC2"/>
<proteinExistence type="predicted"/>